<protein>
    <submittedName>
        <fullName evidence="2">Alpha/beta hydrolase</fullName>
    </submittedName>
</protein>
<evidence type="ECO:0000313" key="3">
    <source>
        <dbReference type="Proteomes" id="UP001596356"/>
    </source>
</evidence>
<dbReference type="Gene3D" id="3.40.50.1820">
    <property type="entry name" value="alpha/beta hydrolase"/>
    <property type="match status" value="1"/>
</dbReference>
<dbReference type="RefSeq" id="WP_377822493.1">
    <property type="nucleotide sequence ID" value="NZ_JBHSWJ010000002.1"/>
</dbReference>
<dbReference type="InterPro" id="IPR029058">
    <property type="entry name" value="AB_hydrolase_fold"/>
</dbReference>
<keyword evidence="3" id="KW-1185">Reference proteome</keyword>
<dbReference type="SUPFAM" id="SSF53474">
    <property type="entry name" value="alpha/beta-Hydrolases"/>
    <property type="match status" value="1"/>
</dbReference>
<dbReference type="EMBL" id="JBHSWJ010000002">
    <property type="protein sequence ID" value="MFC6714189.1"/>
    <property type="molecule type" value="Genomic_DNA"/>
</dbReference>
<accession>A0ABW2AT48</accession>
<dbReference type="GO" id="GO:0016787">
    <property type="term" value="F:hydrolase activity"/>
    <property type="evidence" value="ECO:0007669"/>
    <property type="project" value="UniProtKB-KW"/>
</dbReference>
<name>A0ABW2AT48_9MICO</name>
<sequence length="269" mass="29135">MQSSKPAIVLVHGLWMTPKSWQGWKQRFEAAGHQVLTPAWPGVTDDVEGLRRDPSVLNGLRIGTIVDSYASVIADLDEKPIIMGHSFGGVITQVLLDRGLGTAGVAIDSAQSAGIPVLPWSSIRAGFPVLGKPWKARGTVLLTPKQFHYAFANTLTLAKATRVSEEFQIPGPGKPFFQAASALLTNTGDTRIDYRNAVRPPLLFIAGGEDHIAPPKVNRANARRYKAGSTITEVKEFAGRSHYIVGEPGWEEVADYALTWATLRATPTD</sequence>
<comment type="caution">
    <text evidence="2">The sequence shown here is derived from an EMBL/GenBank/DDBJ whole genome shotgun (WGS) entry which is preliminary data.</text>
</comment>
<evidence type="ECO:0000313" key="2">
    <source>
        <dbReference type="EMBL" id="MFC6714189.1"/>
    </source>
</evidence>
<dbReference type="Proteomes" id="UP001596356">
    <property type="component" value="Unassembled WGS sequence"/>
</dbReference>
<reference evidence="3" key="1">
    <citation type="journal article" date="2019" name="Int. J. Syst. Evol. Microbiol.">
        <title>The Global Catalogue of Microorganisms (GCM) 10K type strain sequencing project: providing services to taxonomists for standard genome sequencing and annotation.</title>
        <authorList>
            <consortium name="The Broad Institute Genomics Platform"/>
            <consortium name="The Broad Institute Genome Sequencing Center for Infectious Disease"/>
            <person name="Wu L."/>
            <person name="Ma J."/>
        </authorList>
    </citation>
    <scope>NUCLEOTIDE SEQUENCE [LARGE SCALE GENOMIC DNA]</scope>
    <source>
        <strain evidence="3">NBRC 106593</strain>
    </source>
</reference>
<dbReference type="Pfam" id="PF12697">
    <property type="entry name" value="Abhydrolase_6"/>
    <property type="match status" value="1"/>
</dbReference>
<gene>
    <name evidence="2" type="ORF">ACFQBT_10345</name>
</gene>
<organism evidence="2 3">
    <name type="scientific">Branchiibius cervicis</name>
    <dbReference type="NCBI Taxonomy" id="908252"/>
    <lineage>
        <taxon>Bacteria</taxon>
        <taxon>Bacillati</taxon>
        <taxon>Actinomycetota</taxon>
        <taxon>Actinomycetes</taxon>
        <taxon>Micrococcales</taxon>
        <taxon>Dermacoccaceae</taxon>
        <taxon>Branchiibius</taxon>
    </lineage>
</organism>
<keyword evidence="2" id="KW-0378">Hydrolase</keyword>
<evidence type="ECO:0000259" key="1">
    <source>
        <dbReference type="Pfam" id="PF12697"/>
    </source>
</evidence>
<dbReference type="InterPro" id="IPR000073">
    <property type="entry name" value="AB_hydrolase_1"/>
</dbReference>
<feature type="domain" description="AB hydrolase-1" evidence="1">
    <location>
        <begin position="8"/>
        <end position="255"/>
    </location>
</feature>
<proteinExistence type="predicted"/>